<dbReference type="Pfam" id="PF00209">
    <property type="entry name" value="SNF"/>
    <property type="match status" value="1"/>
</dbReference>
<evidence type="ECO:0000256" key="12">
    <source>
        <dbReference type="ARBA" id="ARBA00023201"/>
    </source>
</evidence>
<evidence type="ECO:0000256" key="13">
    <source>
        <dbReference type="ARBA" id="ARBA00037785"/>
    </source>
</evidence>
<evidence type="ECO:0000256" key="7">
    <source>
        <dbReference type="ARBA" id="ARBA00022989"/>
    </source>
</evidence>
<dbReference type="CDD" id="cd10324">
    <property type="entry name" value="SLC6sbd"/>
    <property type="match status" value="1"/>
</dbReference>
<keyword evidence="10 17" id="KW-0472">Membrane</keyword>
<feature type="transmembrane region" description="Helical" evidence="17">
    <location>
        <begin position="72"/>
        <end position="92"/>
    </location>
</feature>
<proteinExistence type="inferred from homology"/>
<feature type="binding site" evidence="14">
    <location>
        <position position="324"/>
    </location>
    <ligand>
        <name>Na(+)</name>
        <dbReference type="ChEBI" id="CHEBI:29101"/>
        <label>1</label>
    </ligand>
</feature>
<evidence type="ECO:0000256" key="8">
    <source>
        <dbReference type="ARBA" id="ARBA00023053"/>
    </source>
</evidence>
<name>A0A7R8UVV8_HERIL</name>
<feature type="transmembrane region" description="Helical" evidence="17">
    <location>
        <begin position="379"/>
        <end position="405"/>
    </location>
</feature>
<evidence type="ECO:0000256" key="6">
    <source>
        <dbReference type="ARBA" id="ARBA00022970"/>
    </source>
</evidence>
<dbReference type="PROSITE" id="PS00754">
    <property type="entry name" value="NA_NEUROTRAN_SYMP_2"/>
    <property type="match status" value="1"/>
</dbReference>
<dbReference type="SUPFAM" id="SSF161070">
    <property type="entry name" value="SNF-like"/>
    <property type="match status" value="1"/>
</dbReference>
<feature type="transmembrane region" description="Helical" evidence="17">
    <location>
        <begin position="317"/>
        <end position="339"/>
    </location>
</feature>
<keyword evidence="15" id="KW-1015">Disulfide bond</keyword>
<organism evidence="18 19">
    <name type="scientific">Hermetia illucens</name>
    <name type="common">Black soldier fly</name>
    <dbReference type="NCBI Taxonomy" id="343691"/>
    <lineage>
        <taxon>Eukaryota</taxon>
        <taxon>Metazoa</taxon>
        <taxon>Ecdysozoa</taxon>
        <taxon>Arthropoda</taxon>
        <taxon>Hexapoda</taxon>
        <taxon>Insecta</taxon>
        <taxon>Pterygota</taxon>
        <taxon>Neoptera</taxon>
        <taxon>Endopterygota</taxon>
        <taxon>Diptera</taxon>
        <taxon>Brachycera</taxon>
        <taxon>Stratiomyomorpha</taxon>
        <taxon>Stratiomyidae</taxon>
        <taxon>Hermetiinae</taxon>
        <taxon>Hermetia</taxon>
    </lineage>
</organism>
<evidence type="ECO:0000256" key="9">
    <source>
        <dbReference type="ARBA" id="ARBA00023065"/>
    </source>
</evidence>
<keyword evidence="8 14" id="KW-0915">Sodium</keyword>
<keyword evidence="3 16" id="KW-0813">Transport</keyword>
<dbReference type="PANTHER" id="PTHR11616">
    <property type="entry name" value="SODIUM/CHLORIDE DEPENDENT TRANSPORTER"/>
    <property type="match status" value="1"/>
</dbReference>
<feature type="transmembrane region" description="Helical" evidence="17">
    <location>
        <begin position="532"/>
        <end position="552"/>
    </location>
</feature>
<feature type="disulfide bond" evidence="15">
    <location>
        <begin position="156"/>
        <end position="164"/>
    </location>
</feature>
<dbReference type="Proteomes" id="UP000594454">
    <property type="component" value="Chromosome 4"/>
</dbReference>
<keyword evidence="12" id="KW-0739">Sodium transport</keyword>
<gene>
    <name evidence="18" type="ORF">HERILL_LOCUS10670</name>
</gene>
<dbReference type="GO" id="GO:0005283">
    <property type="term" value="F:amino acid:sodium symporter activity"/>
    <property type="evidence" value="ECO:0007669"/>
    <property type="project" value="TreeGrafter"/>
</dbReference>
<evidence type="ECO:0000256" key="17">
    <source>
        <dbReference type="SAM" id="Phobius"/>
    </source>
</evidence>
<dbReference type="AlphaFoldDB" id="A0A7R8UVV8"/>
<evidence type="ECO:0000256" key="14">
    <source>
        <dbReference type="PIRSR" id="PIRSR600175-1"/>
    </source>
</evidence>
<keyword evidence="7 17" id="KW-1133">Transmembrane helix</keyword>
<keyword evidence="11" id="KW-0325">Glycoprotein</keyword>
<keyword evidence="4 16" id="KW-0812">Transmembrane</keyword>
<keyword evidence="14" id="KW-0479">Metal-binding</keyword>
<dbReference type="GO" id="GO:0015179">
    <property type="term" value="F:L-amino acid transmembrane transporter activity"/>
    <property type="evidence" value="ECO:0007669"/>
    <property type="project" value="TreeGrafter"/>
</dbReference>
<feature type="transmembrane region" description="Helical" evidence="17">
    <location>
        <begin position="448"/>
        <end position="470"/>
    </location>
</feature>
<feature type="transmembrane region" description="Helical" evidence="17">
    <location>
        <begin position="122"/>
        <end position="144"/>
    </location>
</feature>
<dbReference type="PROSITE" id="PS50267">
    <property type="entry name" value="NA_NEUROTRAN_SYMP_3"/>
    <property type="match status" value="1"/>
</dbReference>
<evidence type="ECO:0000313" key="19">
    <source>
        <dbReference type="Proteomes" id="UP000594454"/>
    </source>
</evidence>
<dbReference type="OMA" id="MATCVIN"/>
<comment type="function">
    <text evidence="13">Unusual broad substrate spectrum amino acid:sodium cotransporter that promotes absorption of the D isomers of essential amino acids. Neutral amino acids are the preferred substrates, especially methionine and phenylalanine.</text>
</comment>
<accession>A0A7R8UVV8</accession>
<dbReference type="PROSITE" id="PS00610">
    <property type="entry name" value="NA_NEUROTRAN_SYMP_1"/>
    <property type="match status" value="1"/>
</dbReference>
<feature type="binding site" evidence="14">
    <location>
        <position position="58"/>
    </location>
    <ligand>
        <name>Na(+)</name>
        <dbReference type="ChEBI" id="CHEBI:29101"/>
        <label>1</label>
    </ligand>
</feature>
<dbReference type="InterPro" id="IPR000175">
    <property type="entry name" value="Na/ntran_symport"/>
</dbReference>
<dbReference type="GO" id="GO:0005886">
    <property type="term" value="C:plasma membrane"/>
    <property type="evidence" value="ECO:0007669"/>
    <property type="project" value="TreeGrafter"/>
</dbReference>
<dbReference type="GO" id="GO:0046872">
    <property type="term" value="F:metal ion binding"/>
    <property type="evidence" value="ECO:0007669"/>
    <property type="project" value="UniProtKB-KW"/>
</dbReference>
<dbReference type="EMBL" id="LR899012">
    <property type="protein sequence ID" value="CAD7088003.1"/>
    <property type="molecule type" value="Genomic_DNA"/>
</dbReference>
<feature type="binding site" evidence="14">
    <location>
        <position position="391"/>
    </location>
    <ligand>
        <name>Na(+)</name>
        <dbReference type="ChEBI" id="CHEBI:29101"/>
        <label>1</label>
    </ligand>
</feature>
<feature type="transmembrane region" description="Helical" evidence="17">
    <location>
        <begin position="281"/>
        <end position="305"/>
    </location>
</feature>
<keyword evidence="5 16" id="KW-0769">Symport</keyword>
<feature type="binding site" evidence="14">
    <location>
        <position position="54"/>
    </location>
    <ligand>
        <name>Na(+)</name>
        <dbReference type="ChEBI" id="CHEBI:29101"/>
        <label>1</label>
    </ligand>
</feature>
<keyword evidence="9" id="KW-0406">Ion transport</keyword>
<evidence type="ECO:0000256" key="3">
    <source>
        <dbReference type="ARBA" id="ARBA00022448"/>
    </source>
</evidence>
<feature type="binding site" evidence="14">
    <location>
        <position position="292"/>
    </location>
    <ligand>
        <name>Na(+)</name>
        <dbReference type="ChEBI" id="CHEBI:29101"/>
        <label>1</label>
    </ligand>
</feature>
<reference evidence="18 19" key="1">
    <citation type="submission" date="2020-11" db="EMBL/GenBank/DDBJ databases">
        <authorList>
            <person name="Wallbank WR R."/>
            <person name="Pardo Diaz C."/>
            <person name="Kozak K."/>
            <person name="Martin S."/>
            <person name="Jiggins C."/>
            <person name="Moest M."/>
            <person name="Warren A I."/>
            <person name="Generalovic N T."/>
            <person name="Byers J.R.P. K."/>
            <person name="Montejo-Kovacevich G."/>
            <person name="Yen C E."/>
        </authorList>
    </citation>
    <scope>NUCLEOTIDE SEQUENCE [LARGE SCALE GENOMIC DNA]</scope>
</reference>
<dbReference type="PANTHER" id="PTHR11616:SF321">
    <property type="entry name" value="SODIUM-DEPENDENT NUTRIENT AMINO ACID TRANSPORTER 1-RELATED"/>
    <property type="match status" value="1"/>
</dbReference>
<feature type="transmembrane region" description="Helical" evidence="17">
    <location>
        <begin position="237"/>
        <end position="257"/>
    </location>
</feature>
<evidence type="ECO:0000256" key="11">
    <source>
        <dbReference type="ARBA" id="ARBA00023180"/>
    </source>
</evidence>
<dbReference type="InParanoid" id="A0A7R8UVV8"/>
<evidence type="ECO:0000256" key="16">
    <source>
        <dbReference type="RuleBase" id="RU003732"/>
    </source>
</evidence>
<evidence type="ECO:0000256" key="5">
    <source>
        <dbReference type="ARBA" id="ARBA00022847"/>
    </source>
</evidence>
<feature type="transmembrane region" description="Helical" evidence="17">
    <location>
        <begin position="490"/>
        <end position="512"/>
    </location>
</feature>
<evidence type="ECO:0000256" key="15">
    <source>
        <dbReference type="PIRSR" id="PIRSR600175-2"/>
    </source>
</evidence>
<feature type="binding site" evidence="14">
    <location>
        <position position="395"/>
    </location>
    <ligand>
        <name>Na(+)</name>
        <dbReference type="ChEBI" id="CHEBI:29101"/>
        <label>1</label>
    </ligand>
</feature>
<dbReference type="OrthoDB" id="6581954at2759"/>
<dbReference type="InterPro" id="IPR037272">
    <property type="entry name" value="SNS_sf"/>
</dbReference>
<dbReference type="GO" id="GO:0089718">
    <property type="term" value="P:amino acid import across plasma membrane"/>
    <property type="evidence" value="ECO:0007669"/>
    <property type="project" value="TreeGrafter"/>
</dbReference>
<evidence type="ECO:0000313" key="18">
    <source>
        <dbReference type="EMBL" id="CAD7088003.1"/>
    </source>
</evidence>
<keyword evidence="6" id="KW-0029">Amino-acid transport</keyword>
<comment type="similarity">
    <text evidence="2 16">Belongs to the sodium:neurotransmitter symporter (SNF) (TC 2.A.22) family.</text>
</comment>
<feature type="transmembrane region" description="Helical" evidence="17">
    <location>
        <begin position="39"/>
        <end position="60"/>
    </location>
</feature>
<evidence type="ECO:0000256" key="10">
    <source>
        <dbReference type="ARBA" id="ARBA00023136"/>
    </source>
</evidence>
<dbReference type="PRINTS" id="PR00176">
    <property type="entry name" value="NANEUSMPORT"/>
</dbReference>
<feature type="transmembrane region" description="Helical" evidence="17">
    <location>
        <begin position="417"/>
        <end position="436"/>
    </location>
</feature>
<evidence type="ECO:0000256" key="4">
    <source>
        <dbReference type="ARBA" id="ARBA00022692"/>
    </source>
</evidence>
<evidence type="ECO:0000256" key="2">
    <source>
        <dbReference type="ARBA" id="ARBA00006459"/>
    </source>
</evidence>
<protein>
    <recommendedName>
        <fullName evidence="16">Transporter</fullName>
    </recommendedName>
</protein>
<feature type="transmembrane region" description="Helical" evidence="17">
    <location>
        <begin position="210"/>
        <end position="230"/>
    </location>
</feature>
<dbReference type="FunCoup" id="A0A7R8UVV8">
    <property type="interactions" value="6"/>
</dbReference>
<evidence type="ECO:0000256" key="1">
    <source>
        <dbReference type="ARBA" id="ARBA00004141"/>
    </source>
</evidence>
<comment type="subcellular location">
    <subcellularLocation>
        <location evidence="1">Membrane</location>
        <topology evidence="1">Multi-pass membrane protein</topology>
    </subcellularLocation>
</comment>
<keyword evidence="19" id="KW-1185">Reference proteome</keyword>
<sequence length="612" mass="68014">MFCYPTMEDLDNKPPESYKLIEVPTTTKRHKQAPARDKWGKGIEFLLSCISLSVGLGNVWRFPFVALENGGGAFLIPYVVVLVLVGGPVYYLEVLIGQFCSRGCVQAYEFSPIMRGVGYGQAFATILGISYYASILGLTIRYLLLSFSTELPWAFCEKEWGSTCINSSGVHQHPNISGISTRSSAELFYFNNVLHEVDSIEDGVGLPDKYLVGCLGLAWIGIGGALIKGIKSSGKALYFLAVFPYVVLITLLVRAVSLEGALDGVLYFLAPQWNEILNVKVWYAAISQAFFSMAICFGTLMMFGSYNEFTRNVQRDVLIVTIMNLIVSVVAGCIIFAILGNLALETGTTDIKHVVKGGTGLAFISYPDAIAKFDFAPQLFAVLFFSMLLCLAFGSNIGMTTGVIAVIKDRFDYIPNWILTITVSIIGFALGIVYTTPGGQYILNLVDFFGVSFIALVLAIAELAAISWIYGVRRFCNDIEFMLGIKTGYFVRACWGIIAPGLMQIVLVYTLIQFSPLRYNGTEYPKVAYYASWALWATGVGQLPIWGIYSIYKQPQDTWFQKFKAACRPSQRWGPLNDDLHESYVKYRTNVFTKRKHKDNIFARMIDNIFGQ</sequence>